<keyword evidence="14" id="KW-0406">Ion transport</keyword>
<keyword evidence="10" id="KW-1005">Bacterial flagellum biogenesis</keyword>
<dbReference type="InterPro" id="IPR000194">
    <property type="entry name" value="ATPase_F1/V1/A1_a/bsu_nucl-bd"/>
</dbReference>
<keyword evidence="15" id="KW-0472">Membrane</keyword>
<dbReference type="NCBIfam" id="TIGR01026">
    <property type="entry name" value="fliI_yscN"/>
    <property type="match status" value="1"/>
</dbReference>
<keyword evidence="18" id="KW-0066">ATP synthesis</keyword>
<dbReference type="SUPFAM" id="SSF52540">
    <property type="entry name" value="P-loop containing nucleoside triphosphate hydrolases"/>
    <property type="match status" value="1"/>
</dbReference>
<comment type="caution">
    <text evidence="22">The sequence shown here is derived from an EMBL/GenBank/DDBJ whole genome shotgun (WGS) entry which is preliminary data.</text>
</comment>
<comment type="catalytic activity">
    <reaction evidence="20">
        <text>ATP + H2O + cellular proteinSide 1 = ADP + phosphate + cellular proteinSide 2.</text>
        <dbReference type="EC" id="7.4.2.8"/>
    </reaction>
</comment>
<comment type="similarity">
    <text evidence="3">Belongs to the ATPase alpha/beta chains family.</text>
</comment>
<dbReference type="GO" id="GO:0044781">
    <property type="term" value="P:bacterial-type flagellum organization"/>
    <property type="evidence" value="ECO:0007669"/>
    <property type="project" value="UniProtKB-KW"/>
</dbReference>
<keyword evidence="9" id="KW-0375">Hydrogen ion transport</keyword>
<evidence type="ECO:0000256" key="4">
    <source>
        <dbReference type="ARBA" id="ARBA00012473"/>
    </source>
</evidence>
<dbReference type="InterPro" id="IPR040627">
    <property type="entry name" value="T3SS_ATPase_C"/>
</dbReference>
<comment type="subcellular location">
    <subcellularLocation>
        <location evidence="2">Cytoplasm</location>
    </subcellularLocation>
    <subcellularLocation>
        <location evidence="1">Membrane</location>
    </subcellularLocation>
</comment>
<keyword evidence="17" id="KW-1006">Bacterial flagellum protein export</keyword>
<evidence type="ECO:0000256" key="6">
    <source>
        <dbReference type="ARBA" id="ARBA00022448"/>
    </source>
</evidence>
<dbReference type="GO" id="GO:0046933">
    <property type="term" value="F:proton-transporting ATP synthase activity, rotational mechanism"/>
    <property type="evidence" value="ECO:0007669"/>
    <property type="project" value="TreeGrafter"/>
</dbReference>
<evidence type="ECO:0000256" key="8">
    <source>
        <dbReference type="ARBA" id="ARBA00022741"/>
    </source>
</evidence>
<reference evidence="22 23" key="1">
    <citation type="submission" date="2019-08" db="EMBL/GenBank/DDBJ databases">
        <authorList>
            <person name="Wang G."/>
            <person name="Xu Z."/>
        </authorList>
    </citation>
    <scope>NUCLEOTIDE SEQUENCE [LARGE SCALE GENOMIC DNA]</scope>
    <source>
        <strain evidence="22 23">ZX</strain>
    </source>
</reference>
<evidence type="ECO:0000259" key="21">
    <source>
        <dbReference type="SMART" id="SM00382"/>
    </source>
</evidence>
<dbReference type="FunFam" id="3.40.50.300:FF:002432">
    <property type="entry name" value="ATP synthase subunit alpha, mitochondrial"/>
    <property type="match status" value="1"/>
</dbReference>
<evidence type="ECO:0000256" key="18">
    <source>
        <dbReference type="ARBA" id="ARBA00023310"/>
    </source>
</evidence>
<sequence length="431" mass="45916">MLATVDLDYPGPRRIGKLVSYDGLMLEATGFPMPVGSNARVIDADGHAALAEVVGFRGDRTLLMALDSDAPHSAGARIEPDRRGGNVEVGDGLLGRVMDALGNPIDGLGPISTADRWPLAGRRGNPLDRARVTEPFDMGVRAINALLTAGVGQRIAIAAGSGVGKSVLMGQMIAGADADIIVVGLVGERSREVSDFLATKLTGDVRKKSVVVAVPADHPPLLRLRAAMRATAIAEYFRSQGKRVLLLIDSLTRVAHAQREIGLSLGEPPTMKGYPPSALGLIPRLVERAGVDVVTGGSITALYTVLADGDDTDDPIVDTARAIVDGHIILSRGLAEQGVFPAIDVGKSLSRVMSDIVTPEHQRAAQILRRLWSLYEENRDLVLMGAYRAGSDPVIDIAIQRHDEILEFIGQDQKERVDYAASNQALLERFG</sequence>
<dbReference type="Gene3D" id="3.40.50.12240">
    <property type="match status" value="1"/>
</dbReference>
<evidence type="ECO:0000256" key="12">
    <source>
        <dbReference type="ARBA" id="ARBA00022927"/>
    </source>
</evidence>
<dbReference type="PANTHER" id="PTHR15184">
    <property type="entry name" value="ATP SYNTHASE"/>
    <property type="match status" value="1"/>
</dbReference>
<evidence type="ECO:0000256" key="2">
    <source>
        <dbReference type="ARBA" id="ARBA00004496"/>
    </source>
</evidence>
<dbReference type="EMBL" id="VTOU01000004">
    <property type="protein sequence ID" value="TZG25230.1"/>
    <property type="molecule type" value="Genomic_DNA"/>
</dbReference>
<evidence type="ECO:0000256" key="20">
    <source>
        <dbReference type="ARBA" id="ARBA00034006"/>
    </source>
</evidence>
<evidence type="ECO:0000256" key="7">
    <source>
        <dbReference type="ARBA" id="ARBA00022490"/>
    </source>
</evidence>
<dbReference type="SMART" id="SM00382">
    <property type="entry name" value="AAA"/>
    <property type="match status" value="1"/>
</dbReference>
<feature type="domain" description="AAA+ ATPase" evidence="21">
    <location>
        <begin position="151"/>
        <end position="334"/>
    </location>
</feature>
<dbReference type="EC" id="7.1.2.2" evidence="4"/>
<evidence type="ECO:0000313" key="22">
    <source>
        <dbReference type="EMBL" id="TZG25230.1"/>
    </source>
</evidence>
<evidence type="ECO:0000256" key="9">
    <source>
        <dbReference type="ARBA" id="ARBA00022781"/>
    </source>
</evidence>
<keyword evidence="23" id="KW-1185">Reference proteome</keyword>
<evidence type="ECO:0000256" key="5">
    <source>
        <dbReference type="ARBA" id="ARBA00020580"/>
    </source>
</evidence>
<gene>
    <name evidence="22" type="ORF">FYJ91_17620</name>
</gene>
<keyword evidence="8" id="KW-0547">Nucleotide-binding</keyword>
<keyword evidence="16" id="KW-0139">CF(1)</keyword>
<dbReference type="InterPro" id="IPR003593">
    <property type="entry name" value="AAA+_ATPase"/>
</dbReference>
<dbReference type="CDD" id="cd01136">
    <property type="entry name" value="ATPase_flagellum-secretory_path_III"/>
    <property type="match status" value="1"/>
</dbReference>
<dbReference type="AlphaFoldDB" id="A0A5D9C2N2"/>
<evidence type="ECO:0000256" key="15">
    <source>
        <dbReference type="ARBA" id="ARBA00023136"/>
    </source>
</evidence>
<dbReference type="InterPro" id="IPR005714">
    <property type="entry name" value="ATPase_T3SS_FliI/YscN"/>
</dbReference>
<dbReference type="GO" id="GO:0030254">
    <property type="term" value="P:protein secretion by the type III secretion system"/>
    <property type="evidence" value="ECO:0007669"/>
    <property type="project" value="InterPro"/>
</dbReference>
<dbReference type="PANTHER" id="PTHR15184:SF81">
    <property type="entry name" value="FLAGELLUM-SPECIFIC ATP SYNTHASE"/>
    <property type="match status" value="1"/>
</dbReference>
<protein>
    <recommendedName>
        <fullName evidence="5">Flagellum-specific ATP synthase</fullName>
        <ecNumber evidence="4">7.1.2.2</ecNumber>
    </recommendedName>
</protein>
<evidence type="ECO:0000256" key="11">
    <source>
        <dbReference type="ARBA" id="ARBA00022840"/>
    </source>
</evidence>
<evidence type="ECO:0000256" key="3">
    <source>
        <dbReference type="ARBA" id="ARBA00008936"/>
    </source>
</evidence>
<dbReference type="InterPro" id="IPR027417">
    <property type="entry name" value="P-loop_NTPase"/>
</dbReference>
<dbReference type="CDD" id="cd18117">
    <property type="entry name" value="ATP-synt_flagellum-secretory_path_III_N"/>
    <property type="match status" value="1"/>
</dbReference>
<evidence type="ECO:0000256" key="14">
    <source>
        <dbReference type="ARBA" id="ARBA00023065"/>
    </source>
</evidence>
<dbReference type="Pfam" id="PF18269">
    <property type="entry name" value="T3SS_ATPase_C"/>
    <property type="match status" value="1"/>
</dbReference>
<evidence type="ECO:0000256" key="13">
    <source>
        <dbReference type="ARBA" id="ARBA00022967"/>
    </source>
</evidence>
<dbReference type="GO" id="GO:0030257">
    <property type="term" value="C:type III protein secretion system complex"/>
    <property type="evidence" value="ECO:0007669"/>
    <property type="project" value="InterPro"/>
</dbReference>
<dbReference type="GO" id="GO:0045259">
    <property type="term" value="C:proton-transporting ATP synthase complex"/>
    <property type="evidence" value="ECO:0007669"/>
    <property type="project" value="UniProtKB-KW"/>
</dbReference>
<dbReference type="GO" id="GO:0005524">
    <property type="term" value="F:ATP binding"/>
    <property type="evidence" value="ECO:0007669"/>
    <property type="project" value="UniProtKB-KW"/>
</dbReference>
<keyword evidence="7" id="KW-0963">Cytoplasm</keyword>
<organism evidence="22 23">
    <name type="scientific">Sphingomonas montanisoli</name>
    <dbReference type="NCBI Taxonomy" id="2606412"/>
    <lineage>
        <taxon>Bacteria</taxon>
        <taxon>Pseudomonadati</taxon>
        <taxon>Pseudomonadota</taxon>
        <taxon>Alphaproteobacteria</taxon>
        <taxon>Sphingomonadales</taxon>
        <taxon>Sphingomonadaceae</taxon>
        <taxon>Sphingomonas</taxon>
    </lineage>
</organism>
<evidence type="ECO:0000256" key="19">
    <source>
        <dbReference type="ARBA" id="ARBA00026013"/>
    </source>
</evidence>
<dbReference type="FunFam" id="3.40.50.12240:FF:000002">
    <property type="entry name" value="Flagellum-specific ATP synthase FliI"/>
    <property type="match status" value="1"/>
</dbReference>
<proteinExistence type="inferred from homology"/>
<evidence type="ECO:0000256" key="17">
    <source>
        <dbReference type="ARBA" id="ARBA00023225"/>
    </source>
</evidence>
<dbReference type="Proteomes" id="UP000322077">
    <property type="component" value="Unassembled WGS sequence"/>
</dbReference>
<dbReference type="InterPro" id="IPR020003">
    <property type="entry name" value="ATPase_a/bsu_AS"/>
</dbReference>
<evidence type="ECO:0000256" key="1">
    <source>
        <dbReference type="ARBA" id="ARBA00004370"/>
    </source>
</evidence>
<dbReference type="RefSeq" id="WP_149523768.1">
    <property type="nucleotide sequence ID" value="NZ_VTOU01000004.1"/>
</dbReference>
<evidence type="ECO:0000256" key="16">
    <source>
        <dbReference type="ARBA" id="ARBA00023196"/>
    </source>
</evidence>
<keyword evidence="12" id="KW-0653">Protein transport</keyword>
<keyword evidence="13" id="KW-1278">Translocase</keyword>
<name>A0A5D9C2N2_9SPHN</name>
<dbReference type="GO" id="GO:0005737">
    <property type="term" value="C:cytoplasm"/>
    <property type="evidence" value="ECO:0007669"/>
    <property type="project" value="UniProtKB-SubCell"/>
</dbReference>
<keyword evidence="11" id="KW-0067">ATP-binding</keyword>
<comment type="subunit">
    <text evidence="19">F-type ATPases have 2 components, CF(1) - the catalytic core - and CF(0) - the membrane proton channel. CF(1) has five subunits: alpha(3), beta(3), gamma(1), delta(1), epsilon(1). CF(0) has four main subunits: a(1), b(1), b'(1) and c(9-12).</text>
</comment>
<keyword evidence="6" id="KW-0813">Transport</keyword>
<dbReference type="GO" id="GO:0008564">
    <property type="term" value="F:protein-exporting ATPase activity"/>
    <property type="evidence" value="ECO:0007669"/>
    <property type="project" value="UniProtKB-EC"/>
</dbReference>
<dbReference type="Pfam" id="PF00006">
    <property type="entry name" value="ATP-synt_ab"/>
    <property type="match status" value="1"/>
</dbReference>
<accession>A0A5D9C2N2</accession>
<dbReference type="PROSITE" id="PS00152">
    <property type="entry name" value="ATPASE_ALPHA_BETA"/>
    <property type="match status" value="1"/>
</dbReference>
<dbReference type="GO" id="GO:0016887">
    <property type="term" value="F:ATP hydrolysis activity"/>
    <property type="evidence" value="ECO:0007669"/>
    <property type="project" value="InterPro"/>
</dbReference>
<evidence type="ECO:0000313" key="23">
    <source>
        <dbReference type="Proteomes" id="UP000322077"/>
    </source>
</evidence>
<dbReference type="InterPro" id="IPR050053">
    <property type="entry name" value="ATPase_alpha/beta_chains"/>
</dbReference>
<evidence type="ECO:0000256" key="10">
    <source>
        <dbReference type="ARBA" id="ARBA00022795"/>
    </source>
</evidence>